<organism evidence="2 3">
    <name type="scientific">Agrocybe chaxingu</name>
    <dbReference type="NCBI Taxonomy" id="84603"/>
    <lineage>
        <taxon>Eukaryota</taxon>
        <taxon>Fungi</taxon>
        <taxon>Dikarya</taxon>
        <taxon>Basidiomycota</taxon>
        <taxon>Agaricomycotina</taxon>
        <taxon>Agaricomycetes</taxon>
        <taxon>Agaricomycetidae</taxon>
        <taxon>Agaricales</taxon>
        <taxon>Agaricineae</taxon>
        <taxon>Strophariaceae</taxon>
        <taxon>Agrocybe</taxon>
    </lineage>
</organism>
<protein>
    <submittedName>
        <fullName evidence="2">Uncharacterized protein</fullName>
    </submittedName>
</protein>
<dbReference type="Proteomes" id="UP001148786">
    <property type="component" value="Unassembled WGS sequence"/>
</dbReference>
<accession>A0A9W8N1H9</accession>
<dbReference type="OrthoDB" id="3023006at2759"/>
<dbReference type="AlphaFoldDB" id="A0A9W8N1H9"/>
<evidence type="ECO:0000256" key="1">
    <source>
        <dbReference type="SAM" id="Coils"/>
    </source>
</evidence>
<sequence length="333" mass="38319">MLSLDSSWNRFTKDQADRLKSLSTQAEQAKKRQQDTKQRLQEAQHAVTTAQAQYGAVYNRTVEEEARYLRVEESCQSRQGWEAYESSIPRRAEITMSHTCQRIRSVLLDCPEVGTSITLVAGLNEVVPLDHLEEYLKRSGNRLLDIWLDFRHESYPPFKGVALEHPREILRALLPHAGRWRRFTVLTSHQTPLHSALSYIECLSAPYLEHFAVCLGDHRSILLSPPPPVDFLGSYTSLEDSATPHWQHIQVLTINQEIQGAPEQFTKFAKERHANSRMKLRIHSSIIAMWTAESQKQLRELRSVIDIEECDDYTLLPRYWPPGEGVATAFSWT</sequence>
<keyword evidence="1" id="KW-0175">Coiled coil</keyword>
<gene>
    <name evidence="2" type="ORF">NLJ89_g608</name>
</gene>
<dbReference type="EMBL" id="JANKHO010000024">
    <property type="protein sequence ID" value="KAJ3517288.1"/>
    <property type="molecule type" value="Genomic_DNA"/>
</dbReference>
<evidence type="ECO:0000313" key="2">
    <source>
        <dbReference type="EMBL" id="KAJ3517288.1"/>
    </source>
</evidence>
<comment type="caution">
    <text evidence="2">The sequence shown here is derived from an EMBL/GenBank/DDBJ whole genome shotgun (WGS) entry which is preliminary data.</text>
</comment>
<proteinExistence type="predicted"/>
<feature type="coiled-coil region" evidence="1">
    <location>
        <begin position="12"/>
        <end position="53"/>
    </location>
</feature>
<reference evidence="2" key="1">
    <citation type="submission" date="2022-07" db="EMBL/GenBank/DDBJ databases">
        <title>Genome Sequence of Agrocybe chaxingu.</title>
        <authorList>
            <person name="Buettner E."/>
        </authorList>
    </citation>
    <scope>NUCLEOTIDE SEQUENCE</scope>
    <source>
        <strain evidence="2">MP-N11</strain>
    </source>
</reference>
<evidence type="ECO:0000313" key="3">
    <source>
        <dbReference type="Proteomes" id="UP001148786"/>
    </source>
</evidence>
<keyword evidence="3" id="KW-1185">Reference proteome</keyword>
<name>A0A9W8N1H9_9AGAR</name>